<reference evidence="2 3" key="1">
    <citation type="submission" date="2019-08" db="EMBL/GenBank/DDBJ databases">
        <title>Antarcticibacterium arcticum sp. nov., a bacterium isolated from marine sediment of the Canadian Beaufort Sea.</title>
        <authorList>
            <person name="Lee Y.M."/>
            <person name="Baek K."/>
            <person name="Lee D.-H."/>
            <person name="Shin S.C."/>
            <person name="Jin Y.K."/>
            <person name="Park Y."/>
        </authorList>
    </citation>
    <scope>NUCLEOTIDE SEQUENCE [LARGE SCALE GENOMIC DNA]</scope>
    <source>
        <strain evidence="2 3">PAMC 28998</strain>
    </source>
</reference>
<dbReference type="RefSeq" id="WP_146831283.1">
    <property type="nucleotide sequence ID" value="NZ_CP042476.1"/>
</dbReference>
<feature type="domain" description="DUF1835" evidence="1">
    <location>
        <begin position="5"/>
        <end position="112"/>
    </location>
</feature>
<sequence length="309" mass="36036">MPQQLHIINGDGIAKSFRELELPGEIIIWREMLCEGPTTASLDNEEFYGLRKNFLKRTYDISPEYYEDKFITELNKLTAANGYDEIVLWFEFDLFSHINMLAVISHLQDNEKTAPVYLVCSKKLQDEKEFFPLSQLSLKHLKNHYDQRIPLNIDDVETAALMWQLYNGDNPQKLKGLITRETNFEYLSSCIRAHLERFPNVATGLNSLEKNVLKLIHNNTITSINHLVGYTLEYQGYFGFGDMQITRMINNLSIFYKVENERVVLTEEGEEALNGTRNFYREMKNDECLGGVKKYDFLYDSDSHKILKL</sequence>
<protein>
    <submittedName>
        <fullName evidence="2">DUF1835 domain-containing protein</fullName>
    </submittedName>
</protein>
<evidence type="ECO:0000313" key="2">
    <source>
        <dbReference type="EMBL" id="QED36951.1"/>
    </source>
</evidence>
<evidence type="ECO:0000313" key="3">
    <source>
        <dbReference type="Proteomes" id="UP000321954"/>
    </source>
</evidence>
<evidence type="ECO:0000259" key="1">
    <source>
        <dbReference type="Pfam" id="PF08874"/>
    </source>
</evidence>
<dbReference type="OrthoDB" id="127805at2"/>
<name>A0A5B8YH96_9FLAO</name>
<dbReference type="InterPro" id="IPR014973">
    <property type="entry name" value="DUF1835"/>
</dbReference>
<keyword evidence="3" id="KW-1185">Reference proteome</keyword>
<organism evidence="2 3">
    <name type="scientific">Antarcticibacterium arcticum</name>
    <dbReference type="NCBI Taxonomy" id="2585771"/>
    <lineage>
        <taxon>Bacteria</taxon>
        <taxon>Pseudomonadati</taxon>
        <taxon>Bacteroidota</taxon>
        <taxon>Flavobacteriia</taxon>
        <taxon>Flavobacteriales</taxon>
        <taxon>Flavobacteriaceae</taxon>
        <taxon>Antarcticibacterium</taxon>
    </lineage>
</organism>
<accession>A0A5B8YH96</accession>
<proteinExistence type="predicted"/>
<dbReference type="Pfam" id="PF08874">
    <property type="entry name" value="DUF1835"/>
    <property type="match status" value="1"/>
</dbReference>
<dbReference type="AlphaFoldDB" id="A0A5B8YH96"/>
<dbReference type="EMBL" id="CP042476">
    <property type="protein sequence ID" value="QED36951.1"/>
    <property type="molecule type" value="Genomic_DNA"/>
</dbReference>
<gene>
    <name evidence="2" type="ORF">FK178_04140</name>
</gene>
<dbReference type="Proteomes" id="UP000321954">
    <property type="component" value="Chromosome"/>
</dbReference>
<dbReference type="KEGG" id="anp:FK178_04140"/>